<keyword evidence="5" id="KW-1185">Reference proteome</keyword>
<protein>
    <submittedName>
        <fullName evidence="4">Short-chain dehydrogenase</fullName>
    </submittedName>
</protein>
<dbReference type="CDD" id="cd05233">
    <property type="entry name" value="SDR_c"/>
    <property type="match status" value="1"/>
</dbReference>
<dbReference type="RefSeq" id="WP_034707067.1">
    <property type="nucleotide sequence ID" value="NZ_JPRO01000019.1"/>
</dbReference>
<comment type="similarity">
    <text evidence="1">Belongs to the short-chain dehydrogenases/reductases (SDR) family.</text>
</comment>
<gene>
    <name evidence="4" type="ORF">IX38_18070</name>
</gene>
<dbReference type="PROSITE" id="PS00061">
    <property type="entry name" value="ADH_SHORT"/>
    <property type="match status" value="1"/>
</dbReference>
<evidence type="ECO:0000256" key="2">
    <source>
        <dbReference type="ARBA" id="ARBA00023002"/>
    </source>
</evidence>
<dbReference type="InterPro" id="IPR057326">
    <property type="entry name" value="KR_dom"/>
</dbReference>
<dbReference type="EMBL" id="JPRO01000019">
    <property type="protein sequence ID" value="KFF00010.1"/>
    <property type="molecule type" value="Genomic_DNA"/>
</dbReference>
<sequence length="249" mass="26271">MERLKNKVAVITGGNSGMGLATAKLFTAEGAKVAITGRNEVTLEEAVSEIGHHAMGVKANVLNLKSIDDAYAEIAARHGKFDVLIINAGVYKGLPLADFTEELFDELVDINFKGAFFSVQKALPFLNDGASVVMTSSVSSESGTATASVYGATKAAIRSLARGFAADLLERNIRVNVLSPGPVETPIFDRLGMPEDNVNGIKQYLASGVPLKRLGTIDEMAKGFLYLASDDSSFMLAGELVLDGGIGQL</sequence>
<dbReference type="Gene3D" id="3.40.50.720">
    <property type="entry name" value="NAD(P)-binding Rossmann-like Domain"/>
    <property type="match status" value="1"/>
</dbReference>
<dbReference type="FunFam" id="3.40.50.720:FF:000084">
    <property type="entry name" value="Short-chain dehydrogenase reductase"/>
    <property type="match status" value="1"/>
</dbReference>
<dbReference type="SUPFAM" id="SSF51735">
    <property type="entry name" value="NAD(P)-binding Rossmann-fold domains"/>
    <property type="match status" value="1"/>
</dbReference>
<proteinExistence type="inferred from homology"/>
<dbReference type="OrthoDB" id="9803333at2"/>
<dbReference type="InterPro" id="IPR036291">
    <property type="entry name" value="NAD(P)-bd_dom_sf"/>
</dbReference>
<comment type="caution">
    <text evidence="4">The sequence shown here is derived from an EMBL/GenBank/DDBJ whole genome shotgun (WGS) entry which is preliminary data.</text>
</comment>
<dbReference type="InterPro" id="IPR051122">
    <property type="entry name" value="SDR_DHRS6-like"/>
</dbReference>
<evidence type="ECO:0000256" key="1">
    <source>
        <dbReference type="ARBA" id="ARBA00006484"/>
    </source>
</evidence>
<keyword evidence="2" id="KW-0560">Oxidoreductase</keyword>
<dbReference type="eggNOG" id="COG1028">
    <property type="taxonomic scope" value="Bacteria"/>
</dbReference>
<name>A0A085Z6E6_9FLAO</name>
<dbReference type="InterPro" id="IPR020904">
    <property type="entry name" value="Sc_DH/Rdtase_CS"/>
</dbReference>
<accession>A0A085Z6E6</accession>
<dbReference type="Proteomes" id="UP000028703">
    <property type="component" value="Unassembled WGS sequence"/>
</dbReference>
<dbReference type="PANTHER" id="PTHR43477">
    <property type="entry name" value="DIHYDROANTICAPSIN 7-DEHYDROGENASE"/>
    <property type="match status" value="1"/>
</dbReference>
<dbReference type="InterPro" id="IPR002347">
    <property type="entry name" value="SDR_fam"/>
</dbReference>
<evidence type="ECO:0000259" key="3">
    <source>
        <dbReference type="SMART" id="SM00822"/>
    </source>
</evidence>
<dbReference type="SMART" id="SM00822">
    <property type="entry name" value="PKS_KR"/>
    <property type="match status" value="1"/>
</dbReference>
<feature type="domain" description="Ketoreductase" evidence="3">
    <location>
        <begin position="7"/>
        <end position="197"/>
    </location>
</feature>
<dbReference type="GO" id="GO:0016491">
    <property type="term" value="F:oxidoreductase activity"/>
    <property type="evidence" value="ECO:0007669"/>
    <property type="project" value="UniProtKB-KW"/>
</dbReference>
<reference evidence="4 5" key="1">
    <citation type="submission" date="2014-07" db="EMBL/GenBank/DDBJ databases">
        <title>Genome of Chryseobacterium luteum DSM 18605.</title>
        <authorList>
            <person name="Stropko S.J."/>
            <person name="Pipes S.E."/>
            <person name="Newman J.D."/>
        </authorList>
    </citation>
    <scope>NUCLEOTIDE SEQUENCE [LARGE SCALE GENOMIC DNA]</scope>
    <source>
        <strain evidence="4 5">DSM 18605</strain>
    </source>
</reference>
<evidence type="ECO:0000313" key="4">
    <source>
        <dbReference type="EMBL" id="KFF00010.1"/>
    </source>
</evidence>
<dbReference type="PRINTS" id="PR00081">
    <property type="entry name" value="GDHRDH"/>
</dbReference>
<dbReference type="Pfam" id="PF13561">
    <property type="entry name" value="adh_short_C2"/>
    <property type="match status" value="1"/>
</dbReference>
<dbReference type="STRING" id="421531.IX38_18070"/>
<dbReference type="AlphaFoldDB" id="A0A085Z6E6"/>
<organism evidence="4 5">
    <name type="scientific">Chryseobacterium luteum</name>
    <dbReference type="NCBI Taxonomy" id="421531"/>
    <lineage>
        <taxon>Bacteria</taxon>
        <taxon>Pseudomonadati</taxon>
        <taxon>Bacteroidota</taxon>
        <taxon>Flavobacteriia</taxon>
        <taxon>Flavobacteriales</taxon>
        <taxon>Weeksellaceae</taxon>
        <taxon>Chryseobacterium group</taxon>
        <taxon>Chryseobacterium</taxon>
    </lineage>
</organism>
<dbReference type="PANTHER" id="PTHR43477:SF1">
    <property type="entry name" value="DIHYDROANTICAPSIN 7-DEHYDROGENASE"/>
    <property type="match status" value="1"/>
</dbReference>
<evidence type="ECO:0000313" key="5">
    <source>
        <dbReference type="Proteomes" id="UP000028703"/>
    </source>
</evidence>